<reference evidence="2" key="2">
    <citation type="submission" date="2023-06" db="EMBL/GenBank/DDBJ databases">
        <authorList>
            <consortium name="Lawrence Berkeley National Laboratory"/>
            <person name="Haridas S."/>
            <person name="Hensen N."/>
            <person name="Bonometti L."/>
            <person name="Westerberg I."/>
            <person name="Brannstrom I.O."/>
            <person name="Guillou S."/>
            <person name="Cros-Aarteil S."/>
            <person name="Calhoun S."/>
            <person name="Kuo A."/>
            <person name="Mondo S."/>
            <person name="Pangilinan J."/>
            <person name="Riley R."/>
            <person name="Labutti K."/>
            <person name="Andreopoulos B."/>
            <person name="Lipzen A."/>
            <person name="Chen C."/>
            <person name="Yanf M."/>
            <person name="Daum C."/>
            <person name="Ng V."/>
            <person name="Clum A."/>
            <person name="Steindorff A."/>
            <person name="Ohm R."/>
            <person name="Martin F."/>
            <person name="Silar P."/>
            <person name="Natvig D."/>
            <person name="Lalanne C."/>
            <person name="Gautier V."/>
            <person name="Ament-Velasquez S.L."/>
            <person name="Kruys A."/>
            <person name="Hutchinson M.I."/>
            <person name="Powell A.J."/>
            <person name="Barry K."/>
            <person name="Miller A.N."/>
            <person name="Grigoriev I.V."/>
            <person name="Debuchy R."/>
            <person name="Gladieux P."/>
            <person name="Thoren M.H."/>
            <person name="Johannesson H."/>
        </authorList>
    </citation>
    <scope>NUCLEOTIDE SEQUENCE</scope>
    <source>
        <strain evidence="2">CBS 118394</strain>
    </source>
</reference>
<dbReference type="EMBL" id="JAUEDM010000001">
    <property type="protein sequence ID" value="KAK3329835.1"/>
    <property type="molecule type" value="Genomic_DNA"/>
</dbReference>
<name>A0AAE0IRQ8_9PEZI</name>
<feature type="compositionally biased region" description="Basic and acidic residues" evidence="1">
    <location>
        <begin position="320"/>
        <end position="343"/>
    </location>
</feature>
<feature type="compositionally biased region" description="Acidic residues" evidence="1">
    <location>
        <begin position="310"/>
        <end position="319"/>
    </location>
</feature>
<comment type="caution">
    <text evidence="2">The sequence shown here is derived from an EMBL/GenBank/DDBJ whole genome shotgun (WGS) entry which is preliminary data.</text>
</comment>
<accession>A0AAE0IRQ8</accession>
<protein>
    <submittedName>
        <fullName evidence="2">Uncharacterized protein</fullName>
    </submittedName>
</protein>
<proteinExistence type="predicted"/>
<reference evidence="2" key="1">
    <citation type="journal article" date="2023" name="Mol. Phylogenet. Evol.">
        <title>Genome-scale phylogeny and comparative genomics of the fungal order Sordariales.</title>
        <authorList>
            <person name="Hensen N."/>
            <person name="Bonometti L."/>
            <person name="Westerberg I."/>
            <person name="Brannstrom I.O."/>
            <person name="Guillou S."/>
            <person name="Cros-Aarteil S."/>
            <person name="Calhoun S."/>
            <person name="Haridas S."/>
            <person name="Kuo A."/>
            <person name="Mondo S."/>
            <person name="Pangilinan J."/>
            <person name="Riley R."/>
            <person name="LaButti K."/>
            <person name="Andreopoulos B."/>
            <person name="Lipzen A."/>
            <person name="Chen C."/>
            <person name="Yan M."/>
            <person name="Daum C."/>
            <person name="Ng V."/>
            <person name="Clum A."/>
            <person name="Steindorff A."/>
            <person name="Ohm R.A."/>
            <person name="Martin F."/>
            <person name="Silar P."/>
            <person name="Natvig D.O."/>
            <person name="Lalanne C."/>
            <person name="Gautier V."/>
            <person name="Ament-Velasquez S.L."/>
            <person name="Kruys A."/>
            <person name="Hutchinson M.I."/>
            <person name="Powell A.J."/>
            <person name="Barry K."/>
            <person name="Miller A.N."/>
            <person name="Grigoriev I.V."/>
            <person name="Debuchy R."/>
            <person name="Gladieux P."/>
            <person name="Hiltunen Thoren M."/>
            <person name="Johannesson H."/>
        </authorList>
    </citation>
    <scope>NUCLEOTIDE SEQUENCE</scope>
    <source>
        <strain evidence="2">CBS 118394</strain>
    </source>
</reference>
<organism evidence="2 3">
    <name type="scientific">Apodospora peruviana</name>
    <dbReference type="NCBI Taxonomy" id="516989"/>
    <lineage>
        <taxon>Eukaryota</taxon>
        <taxon>Fungi</taxon>
        <taxon>Dikarya</taxon>
        <taxon>Ascomycota</taxon>
        <taxon>Pezizomycotina</taxon>
        <taxon>Sordariomycetes</taxon>
        <taxon>Sordariomycetidae</taxon>
        <taxon>Sordariales</taxon>
        <taxon>Lasiosphaeriaceae</taxon>
        <taxon>Apodospora</taxon>
    </lineage>
</organism>
<evidence type="ECO:0000313" key="2">
    <source>
        <dbReference type="EMBL" id="KAK3329835.1"/>
    </source>
</evidence>
<keyword evidence="3" id="KW-1185">Reference proteome</keyword>
<gene>
    <name evidence="2" type="ORF">B0H66DRAFT_610947</name>
</gene>
<sequence>MVLKLYFIDPSCDEAVAGSFESYIHEARYLAKRAAERLQNPKDTDFARVFNVIFKTPKTDTAKYLGGPSLWQHMREFSEDWEPKTVYEQTLFVLIDFATSWTRTNDREAAHVRIYADHGARWEINAADSTDGYDPVNHLILTGDFDNLIQGQAFTCWMKPKDDTLMSNENSERTTIDLCSSILDGLIDQEASAPMSLQDFTAGRNQQWVAKQGGKINIGDLGEHLLTRIIFHEFMHCAEYGLDDAPADADSERLTSGWAYCMSLKKKTASASAESMAYLALWAGMAEGGYTMDRRWDAVPGSNGLPDVGDFSDDELNEDEREKAAEDRKKRENNHKWAEDHPHNGCVRGEMTFYEGLTQ</sequence>
<feature type="region of interest" description="Disordered" evidence="1">
    <location>
        <begin position="303"/>
        <end position="349"/>
    </location>
</feature>
<dbReference type="Proteomes" id="UP001283341">
    <property type="component" value="Unassembled WGS sequence"/>
</dbReference>
<evidence type="ECO:0000313" key="3">
    <source>
        <dbReference type="Proteomes" id="UP001283341"/>
    </source>
</evidence>
<evidence type="ECO:0000256" key="1">
    <source>
        <dbReference type="SAM" id="MobiDB-lite"/>
    </source>
</evidence>
<dbReference type="AlphaFoldDB" id="A0AAE0IRQ8"/>